<feature type="compositionally biased region" description="Low complexity" evidence="1">
    <location>
        <begin position="11"/>
        <end position="27"/>
    </location>
</feature>
<feature type="compositionally biased region" description="Basic and acidic residues" evidence="1">
    <location>
        <begin position="42"/>
        <end position="54"/>
    </location>
</feature>
<evidence type="ECO:0000313" key="2">
    <source>
        <dbReference type="EMBL" id="QFZ23644.1"/>
    </source>
</evidence>
<dbReference type="Proteomes" id="UP000325787">
    <property type="component" value="Chromosome"/>
</dbReference>
<dbReference type="RefSeq" id="WP_051764635.1">
    <property type="nucleotide sequence ID" value="NZ_CP034550.1"/>
</dbReference>
<feature type="compositionally biased region" description="Basic and acidic residues" evidence="1">
    <location>
        <begin position="1"/>
        <end position="10"/>
    </location>
</feature>
<evidence type="ECO:0000313" key="3">
    <source>
        <dbReference type="Proteomes" id="UP000325787"/>
    </source>
</evidence>
<dbReference type="KEGG" id="ssyi:EKG83_44965"/>
<dbReference type="AlphaFoldDB" id="A0A5Q0HCF4"/>
<protein>
    <submittedName>
        <fullName evidence="2">Uncharacterized protein</fullName>
    </submittedName>
</protein>
<evidence type="ECO:0000256" key="1">
    <source>
        <dbReference type="SAM" id="MobiDB-lite"/>
    </source>
</evidence>
<dbReference type="EMBL" id="CP034550">
    <property type="protein sequence ID" value="QFZ23644.1"/>
    <property type="molecule type" value="Genomic_DNA"/>
</dbReference>
<feature type="region of interest" description="Disordered" evidence="1">
    <location>
        <begin position="1"/>
        <end position="112"/>
    </location>
</feature>
<accession>A0A5Q0HCF4</accession>
<gene>
    <name evidence="2" type="ORF">EKG83_44965</name>
</gene>
<proteinExistence type="predicted"/>
<feature type="compositionally biased region" description="Basic and acidic residues" evidence="1">
    <location>
        <begin position="85"/>
        <end position="95"/>
    </location>
</feature>
<sequence>MTEPVPERASADAAAGAPPTAGPHAAGQRAAEQPSAPPEPGSDDRADTERDDRGGAGAGTEPPPGTTGAAQAAPVEQPPTGGRPTGERQAGERPAGEQPGEQPTGEQPGFDFAAFAQAAAAGNPRDAVGSLSLAAIEADIDRLMTEKMSELDGMLAGLEELVERLEGEITQLEPPTDDNPTP</sequence>
<organism evidence="2 3">
    <name type="scientific">Saccharothrix syringae</name>
    <name type="common">Nocardiopsis syringae</name>
    <dbReference type="NCBI Taxonomy" id="103733"/>
    <lineage>
        <taxon>Bacteria</taxon>
        <taxon>Bacillati</taxon>
        <taxon>Actinomycetota</taxon>
        <taxon>Actinomycetes</taxon>
        <taxon>Pseudonocardiales</taxon>
        <taxon>Pseudonocardiaceae</taxon>
        <taxon>Saccharothrix</taxon>
    </lineage>
</organism>
<reference evidence="3" key="1">
    <citation type="journal article" date="2021" name="Curr. Microbiol.">
        <title>Complete genome of nocamycin-producing strain Saccharothrix syringae NRRL B-16468 reveals the biosynthetic potential for secondary metabolites.</title>
        <authorList>
            <person name="Mo X."/>
            <person name="Yang S."/>
        </authorList>
    </citation>
    <scope>NUCLEOTIDE SEQUENCE [LARGE SCALE GENOMIC DNA]</scope>
    <source>
        <strain evidence="3">ATCC 51364 / DSM 43886 / JCM 6844 / KCTC 9398 / NBRC 14523 / NRRL B-16468 / INA 2240</strain>
    </source>
</reference>
<name>A0A5Q0HCF4_SACSY</name>
<dbReference type="OrthoDB" id="3700149at2"/>
<keyword evidence="3" id="KW-1185">Reference proteome</keyword>